<dbReference type="STRING" id="360107.CHAB381_1217"/>
<comment type="similarity">
    <text evidence="2">Belongs to the ACC deaminase/D-cysteine desulfhydrase family.</text>
</comment>
<dbReference type="PANTHER" id="PTHR43780:SF2">
    <property type="entry name" value="1-AMINOCYCLOPROPANE-1-CARBOXYLATE DEAMINASE-RELATED"/>
    <property type="match status" value="1"/>
</dbReference>
<keyword evidence="3" id="KW-0663">Pyridoxal phosphate</keyword>
<dbReference type="InterPro" id="IPR036052">
    <property type="entry name" value="TrpB-like_PALP_sf"/>
</dbReference>
<dbReference type="HOGENOM" id="CLU_061664_0_0_7"/>
<evidence type="ECO:0000313" key="4">
    <source>
        <dbReference type="EMBL" id="ABS51222.1"/>
    </source>
</evidence>
<gene>
    <name evidence="4" type="ordered locus">CHAB381_1217</name>
</gene>
<comment type="cofactor">
    <cofactor evidence="1">
        <name>pyridoxal 5'-phosphate</name>
        <dbReference type="ChEBI" id="CHEBI:597326"/>
    </cofactor>
</comment>
<dbReference type="eggNOG" id="COG2515">
    <property type="taxonomic scope" value="Bacteria"/>
</dbReference>
<dbReference type="PANTHER" id="PTHR43780">
    <property type="entry name" value="1-AMINOCYCLOPROPANE-1-CARBOXYLATE DEAMINASE-RELATED"/>
    <property type="match status" value="1"/>
</dbReference>
<accession>A7I2N0</accession>
<sequence length="288" mass="33032">MQDFKKDGEKFQQISLFGRGIWVLRDDLLGVFNGNKARKLAYFLNTDLSKYDKIVSFGSSQSNAMQSMSVFAKIKRLEFHYVSEHLSSFLRENPCGNFKNALENGMKFYEHENRRDFALSLMDKKTLFIEEGVAQSEAEFGFIKQAEEIENFADKKNIKFDIFLPSGTGASAAFLAKNAKFNVFSTPCVADEKFLNEQILKLAPNAKVEILSAGTKFHFAKPNPILFKIWKEVCAQSKIEFDLIYDPVGFLALFKSLSRFKNEILYIHQGGILGNETQLKRYKRKFKL</sequence>
<evidence type="ECO:0000313" key="5">
    <source>
        <dbReference type="Proteomes" id="UP000002407"/>
    </source>
</evidence>
<dbReference type="EMBL" id="CP000776">
    <property type="protein sequence ID" value="ABS51222.1"/>
    <property type="molecule type" value="Genomic_DNA"/>
</dbReference>
<dbReference type="RefSeq" id="WP_012109072.1">
    <property type="nucleotide sequence ID" value="NC_009714.1"/>
</dbReference>
<evidence type="ECO:0000256" key="2">
    <source>
        <dbReference type="ARBA" id="ARBA00008639"/>
    </source>
</evidence>
<reference evidence="5" key="1">
    <citation type="submission" date="2007-07" db="EMBL/GenBank/DDBJ databases">
        <title>Complete genome sequence of Campylobacter hominis ATCC BAA-381, a commensal isolated from the human gastrointestinal tract.</title>
        <authorList>
            <person name="Fouts D.E."/>
            <person name="Mongodin E.F."/>
            <person name="Puiu D."/>
            <person name="Sebastian Y."/>
            <person name="Miller W.G."/>
            <person name="Mandrell R.E."/>
            <person name="Nelson K.E."/>
        </authorList>
    </citation>
    <scope>NUCLEOTIDE SEQUENCE [LARGE SCALE GENOMIC DNA]</scope>
    <source>
        <strain evidence="5">ATCC BAA-381 / LMG 19568 / NCTC 13146 / CH001A</strain>
    </source>
</reference>
<dbReference type="KEGG" id="cha:CHAB381_1217"/>
<keyword evidence="5" id="KW-1185">Reference proteome</keyword>
<dbReference type="InterPro" id="IPR027278">
    <property type="entry name" value="ACCD_DCysDesulf"/>
</dbReference>
<evidence type="ECO:0000256" key="1">
    <source>
        <dbReference type="ARBA" id="ARBA00001933"/>
    </source>
</evidence>
<dbReference type="SUPFAM" id="SSF53686">
    <property type="entry name" value="Tryptophan synthase beta subunit-like PLP-dependent enzymes"/>
    <property type="match status" value="1"/>
</dbReference>
<dbReference type="Proteomes" id="UP000002407">
    <property type="component" value="Chromosome"/>
</dbReference>
<protein>
    <submittedName>
        <fullName evidence="4">1-aminocyclopropane-1-carboxylate deaminase</fullName>
    </submittedName>
</protein>
<proteinExistence type="inferred from homology"/>
<dbReference type="GO" id="GO:0019148">
    <property type="term" value="F:D-cysteine desulfhydrase activity"/>
    <property type="evidence" value="ECO:0007669"/>
    <property type="project" value="TreeGrafter"/>
</dbReference>
<evidence type="ECO:0000256" key="3">
    <source>
        <dbReference type="ARBA" id="ARBA00022898"/>
    </source>
</evidence>
<dbReference type="Gene3D" id="3.40.50.1100">
    <property type="match status" value="2"/>
</dbReference>
<organism evidence="4 5">
    <name type="scientific">Campylobacter hominis (strain ATCC BAA-381 / DSM 21671 / CCUG 45161 / LMG 19568 / NCTC 13146 / CH001A)</name>
    <dbReference type="NCBI Taxonomy" id="360107"/>
    <lineage>
        <taxon>Bacteria</taxon>
        <taxon>Pseudomonadati</taxon>
        <taxon>Campylobacterota</taxon>
        <taxon>Epsilonproteobacteria</taxon>
        <taxon>Campylobacterales</taxon>
        <taxon>Campylobacteraceae</taxon>
        <taxon>Campylobacter</taxon>
    </lineage>
</organism>
<dbReference type="AlphaFoldDB" id="A7I2N0"/>
<name>A7I2N0_CAMHC</name>